<reference evidence="2" key="1">
    <citation type="submission" date="2016-01" db="EMBL/GenBank/DDBJ databases">
        <title>Reference transcriptome for the parasite Schistocephalus solidus: insights into the molecular evolution of parasitism.</title>
        <authorList>
            <person name="Hebert F.O."/>
            <person name="Grambauer S."/>
            <person name="Barber I."/>
            <person name="Landry C.R."/>
            <person name="Aubin-Horth N."/>
        </authorList>
    </citation>
    <scope>NUCLEOTIDE SEQUENCE</scope>
</reference>
<gene>
    <name evidence="2" type="ORF">TR147561</name>
</gene>
<protein>
    <submittedName>
        <fullName evidence="2">Uncharacterized protein</fullName>
    </submittedName>
</protein>
<sequence length="291" mass="32594">MKIVFGFTCMNFHIQNLPARFVSLISIFQGLLPRPGTRAAKRGEPIPCPEAQSSGSFNQTDIPHSAAPRASESLVLVVWLIVASRVGIERLASVGWRSHSMSAKRHAGSGVASATTSASAHCAKGRSASTRTTITVQSLIWRRHAHTPRRKPIVRLRQVPARPTVVAVCRQLRHCRSDCDRVVVDRQRLSQKAGGNIGVFEGDECKRSERCGDENIHNLHSRKTLEHENWPKVEKYSRSKSPVIASVIRPTWTLRNTSWRSPSSFERGILTSHERPSMLWRNSAKQRACDW</sequence>
<name>A0A0X3PK46_SCHSO</name>
<feature type="compositionally biased region" description="Polar residues" evidence="1">
    <location>
        <begin position="51"/>
        <end position="62"/>
    </location>
</feature>
<accession>A0A0X3PK46</accession>
<organism evidence="2">
    <name type="scientific">Schistocephalus solidus</name>
    <name type="common">Tapeworm</name>
    <dbReference type="NCBI Taxonomy" id="70667"/>
    <lineage>
        <taxon>Eukaryota</taxon>
        <taxon>Metazoa</taxon>
        <taxon>Spiralia</taxon>
        <taxon>Lophotrochozoa</taxon>
        <taxon>Platyhelminthes</taxon>
        <taxon>Cestoda</taxon>
        <taxon>Eucestoda</taxon>
        <taxon>Diphyllobothriidea</taxon>
        <taxon>Diphyllobothriidae</taxon>
        <taxon>Schistocephalus</taxon>
    </lineage>
</organism>
<dbReference type="AlphaFoldDB" id="A0A0X3PK46"/>
<feature type="region of interest" description="Disordered" evidence="1">
    <location>
        <begin position="38"/>
        <end position="63"/>
    </location>
</feature>
<evidence type="ECO:0000256" key="1">
    <source>
        <dbReference type="SAM" id="MobiDB-lite"/>
    </source>
</evidence>
<evidence type="ECO:0000313" key="2">
    <source>
        <dbReference type="EMBL" id="JAP52129.1"/>
    </source>
</evidence>
<proteinExistence type="predicted"/>
<dbReference type="EMBL" id="GEEE01011096">
    <property type="protein sequence ID" value="JAP52129.1"/>
    <property type="molecule type" value="Transcribed_RNA"/>
</dbReference>